<organism evidence="1 2">
    <name type="scientific">Melghirimyces thermohalophilus</name>
    <dbReference type="NCBI Taxonomy" id="1236220"/>
    <lineage>
        <taxon>Bacteria</taxon>
        <taxon>Bacillati</taxon>
        <taxon>Bacillota</taxon>
        <taxon>Bacilli</taxon>
        <taxon>Bacillales</taxon>
        <taxon>Thermoactinomycetaceae</taxon>
        <taxon>Melghirimyces</taxon>
    </lineage>
</organism>
<accession>A0A1G6HJU7</accession>
<dbReference type="AlphaFoldDB" id="A0A1G6HJU7"/>
<name>A0A1G6HJU7_9BACL</name>
<evidence type="ECO:0000313" key="1">
    <source>
        <dbReference type="EMBL" id="SDB94461.1"/>
    </source>
</evidence>
<sequence length="65" mass="7226">MAYLFLPEASFNSINDTRCIPFEGIDMSQGTHPHRLLGLFLDDHIAFYMGAQHGLGQNSSVSSRL</sequence>
<proteinExistence type="predicted"/>
<gene>
    <name evidence="1" type="ORF">SAMN04488112_1013</name>
</gene>
<evidence type="ECO:0000313" key="2">
    <source>
        <dbReference type="Proteomes" id="UP000199387"/>
    </source>
</evidence>
<keyword evidence="2" id="KW-1185">Reference proteome</keyword>
<protein>
    <submittedName>
        <fullName evidence="1">Uncharacterized protein</fullName>
    </submittedName>
</protein>
<dbReference type="EMBL" id="FMZA01000001">
    <property type="protein sequence ID" value="SDB94461.1"/>
    <property type="molecule type" value="Genomic_DNA"/>
</dbReference>
<reference evidence="1 2" key="1">
    <citation type="submission" date="2016-10" db="EMBL/GenBank/DDBJ databases">
        <authorList>
            <person name="de Groot N.N."/>
        </authorList>
    </citation>
    <scope>NUCLEOTIDE SEQUENCE [LARGE SCALE GENOMIC DNA]</scope>
    <source>
        <strain evidence="1 2">DSM 45514</strain>
    </source>
</reference>
<dbReference type="Proteomes" id="UP000199387">
    <property type="component" value="Unassembled WGS sequence"/>
</dbReference>